<accession>A0A286H8L1</accession>
<keyword evidence="3" id="KW-1185">Reference proteome</keyword>
<reference evidence="3" key="1">
    <citation type="submission" date="2017-09" db="EMBL/GenBank/DDBJ databases">
        <authorList>
            <person name="Varghese N."/>
            <person name="Submissions S."/>
        </authorList>
    </citation>
    <scope>NUCLEOTIDE SEQUENCE [LARGE SCALE GENOMIC DNA]</scope>
    <source>
        <strain evidence="3">DSM 44270</strain>
    </source>
</reference>
<keyword evidence="1" id="KW-1133">Transmembrane helix</keyword>
<gene>
    <name evidence="2" type="ORF">SAMN06272739_4463</name>
</gene>
<dbReference type="Proteomes" id="UP000219482">
    <property type="component" value="Unassembled WGS sequence"/>
</dbReference>
<evidence type="ECO:0000313" key="2">
    <source>
        <dbReference type="EMBL" id="SOE04107.1"/>
    </source>
</evidence>
<keyword evidence="1" id="KW-0812">Transmembrane</keyword>
<evidence type="ECO:0008006" key="4">
    <source>
        <dbReference type="Google" id="ProtNLM"/>
    </source>
</evidence>
<proteinExistence type="predicted"/>
<feature type="transmembrane region" description="Helical" evidence="1">
    <location>
        <begin position="20"/>
        <end position="40"/>
    </location>
</feature>
<protein>
    <recommendedName>
        <fullName evidence="4">DUF4044 domain-containing protein</fullName>
    </recommendedName>
</protein>
<dbReference type="EMBL" id="OCNK01000009">
    <property type="protein sequence ID" value="SOE04107.1"/>
    <property type="molecule type" value="Genomic_DNA"/>
</dbReference>
<dbReference type="RefSeq" id="WP_255407398.1">
    <property type="nucleotide sequence ID" value="NZ_OCNK01000009.1"/>
</dbReference>
<organism evidence="2 3">
    <name type="scientific">Blastococcus haudaquaticus</name>
    <dbReference type="NCBI Taxonomy" id="1938745"/>
    <lineage>
        <taxon>Bacteria</taxon>
        <taxon>Bacillati</taxon>
        <taxon>Actinomycetota</taxon>
        <taxon>Actinomycetes</taxon>
        <taxon>Geodermatophilales</taxon>
        <taxon>Geodermatophilaceae</taxon>
        <taxon>Blastococcus</taxon>
    </lineage>
</organism>
<keyword evidence="1" id="KW-0472">Membrane</keyword>
<evidence type="ECO:0000313" key="3">
    <source>
        <dbReference type="Proteomes" id="UP000219482"/>
    </source>
</evidence>
<name>A0A286H8L1_9ACTN</name>
<dbReference type="AlphaFoldDB" id="A0A286H8L1"/>
<evidence type="ECO:0000256" key="1">
    <source>
        <dbReference type="SAM" id="Phobius"/>
    </source>
</evidence>
<sequence>MTRMGGTRGSRAERRRRLVAMVLVFGMILAAAATIISLMLG</sequence>